<gene>
    <name evidence="3" type="ORF">Dsi01nite_099830</name>
</gene>
<sequence length="272" mass="30109">MDEDLVTIGVFARRSWLSPKALRLYERQGLLLPAAVDEHNGYRWYREQQLEQARLIARLRRIDMPLATIATIVAADDPPTQAALIGDYWAAQEHATAVRRAIVTHLRHRLLDNPEGYTMYDVKVRDVPEQTVLTEQRHVKVQDLPAWIDEAVGRLLKAAAGHGDGIVGPCFIIYHGEVNEDSDGPVEICLPVDPTGPVEAATRVEPAHREAYTRITKAQVGYPQILSAFDAVGQWVSSQGLPVSPAPREVYFADFGAAAPSDEVCDVAFPLD</sequence>
<evidence type="ECO:0000256" key="1">
    <source>
        <dbReference type="ARBA" id="ARBA00023125"/>
    </source>
</evidence>
<dbReference type="PANTHER" id="PTHR30204">
    <property type="entry name" value="REDOX-CYCLING DRUG-SENSING TRANSCRIPTIONAL ACTIVATOR SOXR"/>
    <property type="match status" value="1"/>
</dbReference>
<proteinExistence type="predicted"/>
<dbReference type="Pfam" id="PF13411">
    <property type="entry name" value="MerR_1"/>
    <property type="match status" value="1"/>
</dbReference>
<dbReference type="GO" id="GO:0003677">
    <property type="term" value="F:DNA binding"/>
    <property type="evidence" value="ECO:0007669"/>
    <property type="project" value="UniProtKB-KW"/>
</dbReference>
<dbReference type="InterPro" id="IPR000551">
    <property type="entry name" value="MerR-type_HTH_dom"/>
</dbReference>
<dbReference type="SUPFAM" id="SSF46955">
    <property type="entry name" value="Putative DNA-binding domain"/>
    <property type="match status" value="1"/>
</dbReference>
<dbReference type="SMART" id="SM00422">
    <property type="entry name" value="HTH_MERR"/>
    <property type="match status" value="1"/>
</dbReference>
<name>A0A919UDX3_9ACTN</name>
<dbReference type="SMART" id="SM00871">
    <property type="entry name" value="AraC_E_bind"/>
    <property type="match status" value="1"/>
</dbReference>
<dbReference type="GO" id="GO:0003700">
    <property type="term" value="F:DNA-binding transcription factor activity"/>
    <property type="evidence" value="ECO:0007669"/>
    <property type="project" value="InterPro"/>
</dbReference>
<dbReference type="AlphaFoldDB" id="A0A919UDX3"/>
<comment type="caution">
    <text evidence="3">The sequence shown here is derived from an EMBL/GenBank/DDBJ whole genome shotgun (WGS) entry which is preliminary data.</text>
</comment>
<dbReference type="InterPro" id="IPR047057">
    <property type="entry name" value="MerR_fam"/>
</dbReference>
<dbReference type="Gene3D" id="1.10.1660.10">
    <property type="match status" value="1"/>
</dbReference>
<dbReference type="PANTHER" id="PTHR30204:SF97">
    <property type="entry name" value="MERR FAMILY REGULATORY PROTEIN"/>
    <property type="match status" value="1"/>
</dbReference>
<accession>A0A919UDX3</accession>
<keyword evidence="1" id="KW-0238">DNA-binding</keyword>
<dbReference type="Proteomes" id="UP000660611">
    <property type="component" value="Unassembled WGS sequence"/>
</dbReference>
<dbReference type="PROSITE" id="PS50937">
    <property type="entry name" value="HTH_MERR_2"/>
    <property type="match status" value="1"/>
</dbReference>
<dbReference type="InterPro" id="IPR010499">
    <property type="entry name" value="AraC_E-bd"/>
</dbReference>
<evidence type="ECO:0000259" key="2">
    <source>
        <dbReference type="PROSITE" id="PS50937"/>
    </source>
</evidence>
<dbReference type="SUPFAM" id="SSF55136">
    <property type="entry name" value="Probable bacterial effector-binding domain"/>
    <property type="match status" value="1"/>
</dbReference>
<dbReference type="InterPro" id="IPR009061">
    <property type="entry name" value="DNA-bd_dom_put_sf"/>
</dbReference>
<dbReference type="InterPro" id="IPR011256">
    <property type="entry name" value="Reg_factor_effector_dom_sf"/>
</dbReference>
<protein>
    <submittedName>
        <fullName evidence="3">MerR family transcriptional regulator</fullName>
    </submittedName>
</protein>
<evidence type="ECO:0000313" key="3">
    <source>
        <dbReference type="EMBL" id="GIG51942.1"/>
    </source>
</evidence>
<keyword evidence="4" id="KW-1185">Reference proteome</keyword>
<dbReference type="CDD" id="cd01107">
    <property type="entry name" value="HTH_BmrR"/>
    <property type="match status" value="1"/>
</dbReference>
<dbReference type="EMBL" id="BONQ01000166">
    <property type="protein sequence ID" value="GIG51942.1"/>
    <property type="molecule type" value="Genomic_DNA"/>
</dbReference>
<organism evidence="3 4">
    <name type="scientific">Dactylosporangium siamense</name>
    <dbReference type="NCBI Taxonomy" id="685454"/>
    <lineage>
        <taxon>Bacteria</taxon>
        <taxon>Bacillati</taxon>
        <taxon>Actinomycetota</taxon>
        <taxon>Actinomycetes</taxon>
        <taxon>Micromonosporales</taxon>
        <taxon>Micromonosporaceae</taxon>
        <taxon>Dactylosporangium</taxon>
    </lineage>
</organism>
<dbReference type="RefSeq" id="WP_239136950.1">
    <property type="nucleotide sequence ID" value="NZ_BAAAVW010000034.1"/>
</dbReference>
<dbReference type="Gene3D" id="3.20.80.10">
    <property type="entry name" value="Regulatory factor, effector binding domain"/>
    <property type="match status" value="1"/>
</dbReference>
<reference evidence="3" key="1">
    <citation type="submission" date="2021-01" db="EMBL/GenBank/DDBJ databases">
        <title>Whole genome shotgun sequence of Dactylosporangium siamense NBRC 106093.</title>
        <authorList>
            <person name="Komaki H."/>
            <person name="Tamura T."/>
        </authorList>
    </citation>
    <scope>NUCLEOTIDE SEQUENCE</scope>
    <source>
        <strain evidence="3">NBRC 106093</strain>
    </source>
</reference>
<feature type="domain" description="HTH merR-type" evidence="2">
    <location>
        <begin position="5"/>
        <end position="75"/>
    </location>
</feature>
<evidence type="ECO:0000313" key="4">
    <source>
        <dbReference type="Proteomes" id="UP000660611"/>
    </source>
</evidence>